<evidence type="ECO:0000313" key="3">
    <source>
        <dbReference type="Proteomes" id="UP000287651"/>
    </source>
</evidence>
<reference evidence="2 3" key="1">
    <citation type="journal article" date="2014" name="Agronomy (Basel)">
        <title>A Draft Genome Sequence for Ensete ventricosum, the Drought-Tolerant Tree Against Hunger.</title>
        <authorList>
            <person name="Harrison J."/>
            <person name="Moore K.A."/>
            <person name="Paszkiewicz K."/>
            <person name="Jones T."/>
            <person name="Grant M."/>
            <person name="Ambacheew D."/>
            <person name="Muzemil S."/>
            <person name="Studholme D.J."/>
        </authorList>
    </citation>
    <scope>NUCLEOTIDE SEQUENCE [LARGE SCALE GENOMIC DNA]</scope>
</reference>
<feature type="region of interest" description="Disordered" evidence="1">
    <location>
        <begin position="1"/>
        <end position="37"/>
    </location>
</feature>
<accession>A0A444E6X0</accession>
<sequence length="77" mass="8397">MCSADSSGANAGNPICMPRRSHDVGLQPWGQREEPTRVPGLGKRGWLLRIQTHSCVLHYLGHGIHQVDPSEAGNWVA</sequence>
<comment type="caution">
    <text evidence="2">The sequence shown here is derived from an EMBL/GenBank/DDBJ whole genome shotgun (WGS) entry which is preliminary data.</text>
</comment>
<name>A0A444E6X0_ENSVE</name>
<gene>
    <name evidence="2" type="ORF">B296_00008786</name>
</gene>
<dbReference type="AlphaFoldDB" id="A0A444E6X0"/>
<organism evidence="2 3">
    <name type="scientific">Ensete ventricosum</name>
    <name type="common">Abyssinian banana</name>
    <name type="synonym">Musa ensete</name>
    <dbReference type="NCBI Taxonomy" id="4639"/>
    <lineage>
        <taxon>Eukaryota</taxon>
        <taxon>Viridiplantae</taxon>
        <taxon>Streptophyta</taxon>
        <taxon>Embryophyta</taxon>
        <taxon>Tracheophyta</taxon>
        <taxon>Spermatophyta</taxon>
        <taxon>Magnoliopsida</taxon>
        <taxon>Liliopsida</taxon>
        <taxon>Zingiberales</taxon>
        <taxon>Musaceae</taxon>
        <taxon>Ensete</taxon>
    </lineage>
</organism>
<proteinExistence type="predicted"/>
<evidence type="ECO:0000256" key="1">
    <source>
        <dbReference type="SAM" id="MobiDB-lite"/>
    </source>
</evidence>
<dbReference type="EMBL" id="AMZH03017534">
    <property type="protein sequence ID" value="RRT42864.1"/>
    <property type="molecule type" value="Genomic_DNA"/>
</dbReference>
<evidence type="ECO:0000313" key="2">
    <source>
        <dbReference type="EMBL" id="RRT42864.1"/>
    </source>
</evidence>
<protein>
    <submittedName>
        <fullName evidence="2">Uncharacterized protein</fullName>
    </submittedName>
</protein>
<dbReference type="Proteomes" id="UP000287651">
    <property type="component" value="Unassembled WGS sequence"/>
</dbReference>
<feature type="compositionally biased region" description="Polar residues" evidence="1">
    <location>
        <begin position="1"/>
        <end position="10"/>
    </location>
</feature>